<evidence type="ECO:0000256" key="3">
    <source>
        <dbReference type="ARBA" id="ARBA00022777"/>
    </source>
</evidence>
<dbReference type="SUPFAM" id="SSF56112">
    <property type="entry name" value="Protein kinase-like (PK-like)"/>
    <property type="match status" value="1"/>
</dbReference>
<dbReference type="PROSITE" id="PS50011">
    <property type="entry name" value="PROTEIN_KINASE_DOM"/>
    <property type="match status" value="1"/>
</dbReference>
<dbReference type="GO" id="GO:0016301">
    <property type="term" value="F:kinase activity"/>
    <property type="evidence" value="ECO:0007669"/>
    <property type="project" value="UniProtKB-KW"/>
</dbReference>
<dbReference type="CDD" id="cd14014">
    <property type="entry name" value="STKc_PknB_like"/>
    <property type="match status" value="1"/>
</dbReference>
<dbReference type="EMBL" id="JAUMIS010000002">
    <property type="protein sequence ID" value="MDO3722856.1"/>
    <property type="molecule type" value="Genomic_DNA"/>
</dbReference>
<dbReference type="Gene3D" id="1.10.510.10">
    <property type="entry name" value="Transferase(Phosphotransferase) domain 1"/>
    <property type="match status" value="1"/>
</dbReference>
<evidence type="ECO:0000256" key="1">
    <source>
        <dbReference type="ARBA" id="ARBA00022679"/>
    </source>
</evidence>
<keyword evidence="1" id="KW-0808">Transferase</keyword>
<dbReference type="PANTHER" id="PTHR43289">
    <property type="entry name" value="MITOGEN-ACTIVATED PROTEIN KINASE KINASE KINASE 20-RELATED"/>
    <property type="match status" value="1"/>
</dbReference>
<feature type="domain" description="Protein kinase" evidence="7">
    <location>
        <begin position="277"/>
        <end position="537"/>
    </location>
</feature>
<evidence type="ECO:0000256" key="2">
    <source>
        <dbReference type="ARBA" id="ARBA00022741"/>
    </source>
</evidence>
<evidence type="ECO:0000313" key="8">
    <source>
        <dbReference type="EMBL" id="MDO3722856.1"/>
    </source>
</evidence>
<dbReference type="SMART" id="SM00220">
    <property type="entry name" value="S_TKc"/>
    <property type="match status" value="1"/>
</dbReference>
<dbReference type="InterPro" id="IPR008271">
    <property type="entry name" value="Ser/Thr_kinase_AS"/>
</dbReference>
<dbReference type="RefSeq" id="WP_302910447.1">
    <property type="nucleotide sequence ID" value="NZ_JAUMIS010000002.1"/>
</dbReference>
<dbReference type="Proteomes" id="UP001168640">
    <property type="component" value="Unassembled WGS sequence"/>
</dbReference>
<name>A0ABT8W3Q8_9GAMM</name>
<organism evidence="8 9">
    <name type="scientific">Marinobacter suaedae</name>
    <dbReference type="NCBI Taxonomy" id="3057675"/>
    <lineage>
        <taxon>Bacteria</taxon>
        <taxon>Pseudomonadati</taxon>
        <taxon>Pseudomonadota</taxon>
        <taxon>Gammaproteobacteria</taxon>
        <taxon>Pseudomonadales</taxon>
        <taxon>Marinobacteraceae</taxon>
        <taxon>Marinobacter</taxon>
    </lineage>
</organism>
<sequence length="548" mass="60127">MKSIAFLLTHLFSLRLLILLAAVVAVLFGEHLAFLGWVDRVVLGLTASGDSRLAALPVPVDAVPVLLASRGWSEPLWSDLAVHSGLLLMAGYLMLAVPRMGASVALPVTLLMGGSLVVAQAALAVSRNEWLPLGEVVLLLAAGFLVMLFWLQPRREIRALTENARTARLRLARILLQQGNTDESLEAIDACPACDEALDVRHEIAIQQERKRQYDKAIRTYRSILERKKNFRDTAERLAALQNMAANAPSVQAGAMDATRTLLMPQQSVSRPALGRYEIEREIGRGAMGVVYLGTDPKIARTVAIKTLSYDAFDDGQLQELKARFFREAEAAGRLSHPDIVTVYDVGEESDLAYIAMDYAQGRPLSEFAKPGKLLPLPTVLDIVVRVAEALAYAHSQKIVHRDIKPGNIIYNPDTGGIKITDFGIAKISDDSRTRTGSVMGSPLYMSPEQLKGQKVTGASDIYSLGVTLYKLVSGETPYQGDTLANLTYQILNKRPRSVREFNQDLPGGLVRLINKAIQREPDKRFSSATNMAESIRRLATKEAMELS</sequence>
<keyword evidence="3 8" id="KW-0418">Kinase</keyword>
<keyword evidence="6" id="KW-0812">Transmembrane</keyword>
<evidence type="ECO:0000313" key="9">
    <source>
        <dbReference type="Proteomes" id="UP001168640"/>
    </source>
</evidence>
<keyword evidence="6" id="KW-1133">Transmembrane helix</keyword>
<evidence type="ECO:0000256" key="4">
    <source>
        <dbReference type="ARBA" id="ARBA00022840"/>
    </source>
</evidence>
<feature type="transmembrane region" description="Helical" evidence="6">
    <location>
        <begin position="104"/>
        <end position="124"/>
    </location>
</feature>
<proteinExistence type="predicted"/>
<comment type="caution">
    <text evidence="8">The sequence shown here is derived from an EMBL/GenBank/DDBJ whole genome shotgun (WGS) entry which is preliminary data.</text>
</comment>
<dbReference type="InterPro" id="IPR000719">
    <property type="entry name" value="Prot_kinase_dom"/>
</dbReference>
<evidence type="ECO:0000256" key="5">
    <source>
        <dbReference type="PROSITE-ProRule" id="PRU10141"/>
    </source>
</evidence>
<dbReference type="SUPFAM" id="SSF48452">
    <property type="entry name" value="TPR-like"/>
    <property type="match status" value="1"/>
</dbReference>
<gene>
    <name evidence="8" type="ORF">QVZ43_14120</name>
</gene>
<keyword evidence="9" id="KW-1185">Reference proteome</keyword>
<dbReference type="PANTHER" id="PTHR43289:SF6">
    <property type="entry name" value="SERINE_THREONINE-PROTEIN KINASE NEKL-3"/>
    <property type="match status" value="1"/>
</dbReference>
<evidence type="ECO:0000259" key="7">
    <source>
        <dbReference type="PROSITE" id="PS50011"/>
    </source>
</evidence>
<keyword evidence="2 5" id="KW-0547">Nucleotide-binding</keyword>
<reference evidence="8" key="1">
    <citation type="submission" date="2023-07" db="EMBL/GenBank/DDBJ databases">
        <title>Marinobacter sp. chi1 genome sequencing and assembly.</title>
        <authorList>
            <person name="Park S."/>
        </authorList>
    </citation>
    <scope>NUCLEOTIDE SEQUENCE</scope>
    <source>
        <strain evidence="8">Chi1</strain>
    </source>
</reference>
<dbReference type="PROSITE" id="PS00108">
    <property type="entry name" value="PROTEIN_KINASE_ST"/>
    <property type="match status" value="1"/>
</dbReference>
<keyword evidence="4 5" id="KW-0067">ATP-binding</keyword>
<dbReference type="InterPro" id="IPR011009">
    <property type="entry name" value="Kinase-like_dom_sf"/>
</dbReference>
<dbReference type="InterPro" id="IPR011990">
    <property type="entry name" value="TPR-like_helical_dom_sf"/>
</dbReference>
<feature type="binding site" evidence="5">
    <location>
        <position position="306"/>
    </location>
    <ligand>
        <name>ATP</name>
        <dbReference type="ChEBI" id="CHEBI:30616"/>
    </ligand>
</feature>
<dbReference type="InterPro" id="IPR017441">
    <property type="entry name" value="Protein_kinase_ATP_BS"/>
</dbReference>
<evidence type="ECO:0000256" key="6">
    <source>
        <dbReference type="SAM" id="Phobius"/>
    </source>
</evidence>
<accession>A0ABT8W3Q8</accession>
<dbReference type="PROSITE" id="PS00107">
    <property type="entry name" value="PROTEIN_KINASE_ATP"/>
    <property type="match status" value="1"/>
</dbReference>
<dbReference type="Gene3D" id="3.30.200.20">
    <property type="entry name" value="Phosphorylase Kinase, domain 1"/>
    <property type="match status" value="1"/>
</dbReference>
<dbReference type="Gene3D" id="1.25.40.10">
    <property type="entry name" value="Tetratricopeptide repeat domain"/>
    <property type="match status" value="1"/>
</dbReference>
<protein>
    <submittedName>
        <fullName evidence="8">Protein kinase</fullName>
    </submittedName>
</protein>
<dbReference type="Pfam" id="PF00069">
    <property type="entry name" value="Pkinase"/>
    <property type="match status" value="1"/>
</dbReference>
<feature type="transmembrane region" description="Helical" evidence="6">
    <location>
        <begin position="130"/>
        <end position="151"/>
    </location>
</feature>
<keyword evidence="6" id="KW-0472">Membrane</keyword>